<evidence type="ECO:0000313" key="3">
    <source>
        <dbReference type="EMBL" id="KAJ7219174.1"/>
    </source>
</evidence>
<proteinExistence type="predicted"/>
<feature type="chain" id="PRO_5042049781" description="MARVEL domain-containing protein" evidence="2">
    <location>
        <begin position="35"/>
        <end position="313"/>
    </location>
</feature>
<dbReference type="EMBL" id="JARJCW010000011">
    <property type="protein sequence ID" value="KAJ7219174.1"/>
    <property type="molecule type" value="Genomic_DNA"/>
</dbReference>
<feature type="transmembrane region" description="Helical" evidence="1">
    <location>
        <begin position="123"/>
        <end position="142"/>
    </location>
</feature>
<comment type="caution">
    <text evidence="3">The sequence shown here is derived from an EMBL/GenBank/DDBJ whole genome shotgun (WGS) entry which is preliminary data.</text>
</comment>
<evidence type="ECO:0000256" key="2">
    <source>
        <dbReference type="SAM" id="SignalP"/>
    </source>
</evidence>
<name>A0AAD6YI98_9AGAR</name>
<feature type="transmembrane region" description="Helical" evidence="1">
    <location>
        <begin position="81"/>
        <end position="103"/>
    </location>
</feature>
<feature type="transmembrane region" description="Helical" evidence="1">
    <location>
        <begin position="44"/>
        <end position="69"/>
    </location>
</feature>
<protein>
    <recommendedName>
        <fullName evidence="5">MARVEL domain-containing protein</fullName>
    </recommendedName>
</protein>
<reference evidence="3" key="1">
    <citation type="submission" date="2023-03" db="EMBL/GenBank/DDBJ databases">
        <title>Massive genome expansion in bonnet fungi (Mycena s.s.) driven by repeated elements and novel gene families across ecological guilds.</title>
        <authorList>
            <consortium name="Lawrence Berkeley National Laboratory"/>
            <person name="Harder C.B."/>
            <person name="Miyauchi S."/>
            <person name="Viragh M."/>
            <person name="Kuo A."/>
            <person name="Thoen E."/>
            <person name="Andreopoulos B."/>
            <person name="Lu D."/>
            <person name="Skrede I."/>
            <person name="Drula E."/>
            <person name="Henrissat B."/>
            <person name="Morin E."/>
            <person name="Kohler A."/>
            <person name="Barry K."/>
            <person name="LaButti K."/>
            <person name="Morin E."/>
            <person name="Salamov A."/>
            <person name="Lipzen A."/>
            <person name="Mereny Z."/>
            <person name="Hegedus B."/>
            <person name="Baldrian P."/>
            <person name="Stursova M."/>
            <person name="Weitz H."/>
            <person name="Taylor A."/>
            <person name="Grigoriev I.V."/>
            <person name="Nagy L.G."/>
            <person name="Martin F."/>
            <person name="Kauserud H."/>
        </authorList>
    </citation>
    <scope>NUCLEOTIDE SEQUENCE</scope>
    <source>
        <strain evidence="3">9144</strain>
    </source>
</reference>
<gene>
    <name evidence="3" type="ORF">GGX14DRAFT_590456</name>
</gene>
<keyword evidence="1" id="KW-1133">Transmembrane helix</keyword>
<dbReference type="Proteomes" id="UP001219525">
    <property type="component" value="Unassembled WGS sequence"/>
</dbReference>
<keyword evidence="1" id="KW-0812">Transmembrane</keyword>
<evidence type="ECO:0008006" key="5">
    <source>
        <dbReference type="Google" id="ProtNLM"/>
    </source>
</evidence>
<sequence>MRHNAVAIARLILLSLQAHLHILVLVAAAWNVSAAHSAGEPSPAAAVFLILASLAFIGFFSLGAIVWCLKLPLPLLTSIKFECGWSTVLLVIQLGATIGATVHVPSRGSAPAISTSHALLVPAAWLTAIVAALYVVALILVVRAHKLIFPEIWSAPAYSADWFVHAGIDAENVENDSWTRHLNDIEAAGIKKQPVNLTAAMEAAALADINANAANEKAPWAQSIRRGVDNPFASVADPARSSTPLPKVEAELPPLPLRVKAKTAAAGSRFIERFRESWVPVRTSPFAALIADLDKPIPVPRGVEWLKADAHAQ</sequence>
<evidence type="ECO:0000256" key="1">
    <source>
        <dbReference type="SAM" id="Phobius"/>
    </source>
</evidence>
<organism evidence="3 4">
    <name type="scientific">Mycena pura</name>
    <dbReference type="NCBI Taxonomy" id="153505"/>
    <lineage>
        <taxon>Eukaryota</taxon>
        <taxon>Fungi</taxon>
        <taxon>Dikarya</taxon>
        <taxon>Basidiomycota</taxon>
        <taxon>Agaricomycotina</taxon>
        <taxon>Agaricomycetes</taxon>
        <taxon>Agaricomycetidae</taxon>
        <taxon>Agaricales</taxon>
        <taxon>Marasmiineae</taxon>
        <taxon>Mycenaceae</taxon>
        <taxon>Mycena</taxon>
    </lineage>
</organism>
<dbReference type="AlphaFoldDB" id="A0AAD6YI98"/>
<evidence type="ECO:0000313" key="4">
    <source>
        <dbReference type="Proteomes" id="UP001219525"/>
    </source>
</evidence>
<keyword evidence="1" id="KW-0472">Membrane</keyword>
<feature type="signal peptide" evidence="2">
    <location>
        <begin position="1"/>
        <end position="34"/>
    </location>
</feature>
<keyword evidence="2" id="KW-0732">Signal</keyword>
<accession>A0AAD6YI98</accession>
<keyword evidence="4" id="KW-1185">Reference proteome</keyword>